<feature type="coiled-coil region" evidence="1">
    <location>
        <begin position="72"/>
        <end position="99"/>
    </location>
</feature>
<name>A0A8S5NA13_9CAUD</name>
<evidence type="ECO:0000256" key="1">
    <source>
        <dbReference type="SAM" id="Coils"/>
    </source>
</evidence>
<dbReference type="EMBL" id="BK015103">
    <property type="protein sequence ID" value="DAD91096.1"/>
    <property type="molecule type" value="Genomic_DNA"/>
</dbReference>
<reference evidence="2" key="1">
    <citation type="journal article" date="2021" name="Proc. Natl. Acad. Sci. U.S.A.">
        <title>A Catalog of Tens of Thousands of Viruses from Human Metagenomes Reveals Hidden Associations with Chronic Diseases.</title>
        <authorList>
            <person name="Tisza M.J."/>
            <person name="Buck C.B."/>
        </authorList>
    </citation>
    <scope>NUCLEOTIDE SEQUENCE</scope>
    <source>
        <strain evidence="2">CtkTE1</strain>
    </source>
</reference>
<evidence type="ECO:0000313" key="2">
    <source>
        <dbReference type="EMBL" id="DAD91096.1"/>
    </source>
</evidence>
<accession>A0A8S5NA13</accession>
<protein>
    <recommendedName>
        <fullName evidence="3">Phage protein</fullName>
    </recommendedName>
</protein>
<evidence type="ECO:0008006" key="3">
    <source>
        <dbReference type="Google" id="ProtNLM"/>
    </source>
</evidence>
<proteinExistence type="predicted"/>
<organism evidence="2">
    <name type="scientific">Siphoviridae sp. ctkTE1</name>
    <dbReference type="NCBI Taxonomy" id="2826444"/>
    <lineage>
        <taxon>Viruses</taxon>
        <taxon>Duplodnaviria</taxon>
        <taxon>Heunggongvirae</taxon>
        <taxon>Uroviricota</taxon>
        <taxon>Caudoviricetes</taxon>
    </lineage>
</organism>
<sequence>MAINNYNLASKPYTRGLGESTVTVVEIRLSEGNRYSTNMRELAGDRTQEKEDVLIQAVLDIIKAELDPGSAIVQAQNKLEQAEQKIVQNKIEQDRLSALANKIDKVVRVMAQDSIMGEKIAYGTTYKELVELFPLAEEGKAYQQGDMFVIEDPEHIELNGEGKRVLIQTNQAFTYRGESIKQLEGGPSQNGLLAIWKWEGQKNESDLETKPVAQ</sequence>
<keyword evidence="1" id="KW-0175">Coiled coil</keyword>